<evidence type="ECO:0000313" key="1">
    <source>
        <dbReference type="EMBL" id="GBP81735.1"/>
    </source>
</evidence>
<proteinExistence type="predicted"/>
<dbReference type="AlphaFoldDB" id="A0A4C1Z554"/>
<accession>A0A4C1Z554</accession>
<name>A0A4C1Z554_EUMVA</name>
<comment type="caution">
    <text evidence="1">The sequence shown here is derived from an EMBL/GenBank/DDBJ whole genome shotgun (WGS) entry which is preliminary data.</text>
</comment>
<dbReference type="Proteomes" id="UP000299102">
    <property type="component" value="Unassembled WGS sequence"/>
</dbReference>
<dbReference type="EMBL" id="BGZK01001528">
    <property type="protein sequence ID" value="GBP81735.1"/>
    <property type="molecule type" value="Genomic_DNA"/>
</dbReference>
<protein>
    <submittedName>
        <fullName evidence="1">Uncharacterized protein</fullName>
    </submittedName>
</protein>
<reference evidence="1 2" key="1">
    <citation type="journal article" date="2019" name="Commun. Biol.">
        <title>The bagworm genome reveals a unique fibroin gene that provides high tensile strength.</title>
        <authorList>
            <person name="Kono N."/>
            <person name="Nakamura H."/>
            <person name="Ohtoshi R."/>
            <person name="Tomita M."/>
            <person name="Numata K."/>
            <person name="Arakawa K."/>
        </authorList>
    </citation>
    <scope>NUCLEOTIDE SEQUENCE [LARGE SCALE GENOMIC DNA]</scope>
</reference>
<evidence type="ECO:0000313" key="2">
    <source>
        <dbReference type="Proteomes" id="UP000299102"/>
    </source>
</evidence>
<feature type="non-terminal residue" evidence="1">
    <location>
        <position position="1"/>
    </location>
</feature>
<keyword evidence="2" id="KW-1185">Reference proteome</keyword>
<sequence>ATLYVVTDLPNAFYFRARLAPRVAASASAVVHFPCLFLSADATFTIANQADVVDEVTGKLRHRPACWVRCWKERKHAGRFTIKVRTGGRGVPLLLYTLLTSMNPSTLVVRKSGRSDSTLCDPQGDVK</sequence>
<gene>
    <name evidence="1" type="ORF">EVAR_62651_1</name>
</gene>
<organism evidence="1 2">
    <name type="scientific">Eumeta variegata</name>
    <name type="common">Bagworm moth</name>
    <name type="synonym">Eumeta japonica</name>
    <dbReference type="NCBI Taxonomy" id="151549"/>
    <lineage>
        <taxon>Eukaryota</taxon>
        <taxon>Metazoa</taxon>
        <taxon>Ecdysozoa</taxon>
        <taxon>Arthropoda</taxon>
        <taxon>Hexapoda</taxon>
        <taxon>Insecta</taxon>
        <taxon>Pterygota</taxon>
        <taxon>Neoptera</taxon>
        <taxon>Endopterygota</taxon>
        <taxon>Lepidoptera</taxon>
        <taxon>Glossata</taxon>
        <taxon>Ditrysia</taxon>
        <taxon>Tineoidea</taxon>
        <taxon>Psychidae</taxon>
        <taxon>Oiketicinae</taxon>
        <taxon>Eumeta</taxon>
    </lineage>
</organism>